<dbReference type="SUPFAM" id="SSF53756">
    <property type="entry name" value="UDP-Glycosyltransferase/glycogen phosphorylase"/>
    <property type="match status" value="1"/>
</dbReference>
<dbReference type="STRING" id="37928.SAMN04489742_3461"/>
<keyword evidence="7" id="KW-1185">Reference proteome</keyword>
<keyword evidence="2" id="KW-0328">Glycosyltransferase</keyword>
<protein>
    <recommendedName>
        <fullName evidence="1">D-inositol 3-phosphate glycosyltransferase</fullName>
    </recommendedName>
</protein>
<feature type="compositionally biased region" description="Low complexity" evidence="4">
    <location>
        <begin position="41"/>
        <end position="65"/>
    </location>
</feature>
<dbReference type="GO" id="GO:0016758">
    <property type="term" value="F:hexosyltransferase activity"/>
    <property type="evidence" value="ECO:0007669"/>
    <property type="project" value="TreeGrafter"/>
</dbReference>
<evidence type="ECO:0000256" key="1">
    <source>
        <dbReference type="ARBA" id="ARBA00021292"/>
    </source>
</evidence>
<gene>
    <name evidence="6" type="ORF">SAMN04489742_3461</name>
</gene>
<feature type="domain" description="Glycosyltransferase subfamily 4-like N-terminal" evidence="5">
    <location>
        <begin position="16"/>
        <end position="191"/>
    </location>
</feature>
<dbReference type="OrthoDB" id="3657271at2"/>
<dbReference type="PANTHER" id="PTHR45947">
    <property type="entry name" value="SULFOQUINOVOSYL TRANSFERASE SQD2"/>
    <property type="match status" value="1"/>
</dbReference>
<accession>A0A1H1FI36</accession>
<name>A0A1H1FI36_9MICC</name>
<dbReference type="RefSeq" id="WP_074701593.1">
    <property type="nucleotide sequence ID" value="NZ_CP018863.1"/>
</dbReference>
<evidence type="ECO:0000256" key="3">
    <source>
        <dbReference type="ARBA" id="ARBA00022679"/>
    </source>
</evidence>
<dbReference type="EMBL" id="FNKH01000002">
    <property type="protein sequence ID" value="SDR00557.1"/>
    <property type="molecule type" value="Genomic_DNA"/>
</dbReference>
<dbReference type="Proteomes" id="UP000181917">
    <property type="component" value="Unassembled WGS sequence"/>
</dbReference>
<dbReference type="InterPro" id="IPR050194">
    <property type="entry name" value="Glycosyltransferase_grp1"/>
</dbReference>
<evidence type="ECO:0000259" key="5">
    <source>
        <dbReference type="Pfam" id="PF13579"/>
    </source>
</evidence>
<keyword evidence="3 6" id="KW-0808">Transferase</keyword>
<evidence type="ECO:0000256" key="2">
    <source>
        <dbReference type="ARBA" id="ARBA00022676"/>
    </source>
</evidence>
<dbReference type="InterPro" id="IPR028098">
    <property type="entry name" value="Glyco_trans_4-like_N"/>
</dbReference>
<evidence type="ECO:0000313" key="7">
    <source>
        <dbReference type="Proteomes" id="UP000181917"/>
    </source>
</evidence>
<reference evidence="6 7" key="1">
    <citation type="submission" date="2016-10" db="EMBL/GenBank/DDBJ databases">
        <authorList>
            <person name="de Groot N.N."/>
        </authorList>
    </citation>
    <scope>NUCLEOTIDE SEQUENCE [LARGE SCALE GENOMIC DNA]</scope>
    <source>
        <strain evidence="6 7">DSM 20117</strain>
    </source>
</reference>
<organism evidence="6 7">
    <name type="scientific">Crystallibacter crystallopoietes</name>
    <dbReference type="NCBI Taxonomy" id="37928"/>
    <lineage>
        <taxon>Bacteria</taxon>
        <taxon>Bacillati</taxon>
        <taxon>Actinomycetota</taxon>
        <taxon>Actinomycetes</taxon>
        <taxon>Micrococcales</taxon>
        <taxon>Micrococcaceae</taxon>
        <taxon>Crystallibacter</taxon>
    </lineage>
</organism>
<sequence>MRILVATRIYAPEAGAAAYRLAATVRALVEGGHDVTVLTTRTPGNSSSSAPSAAAAGRAAGTPGAREARLRRWPVLRDKTGAVRGYVQYASFDLPLFFRLLAAGNFDAVLVEPPPTTGVVVRVASWLRRRPYIYFAADVSSNAAAGIGVNPVVVKVLRAVEKWVLSGAAGVLSVSSGVSDAVRELTDGRAAVTEVGTGIDTDTFALQATDRQAVMAGPANFVYAGTMSEIQGAGVFVDGFLKILDSHPEARLLMYGQGVELEELKRRAAPAGNRIRFMGVAGGEEIAAAMSQAAAGLASVRPARGYDFAFATKAFASLACGAPVIYSGVGPLRAIVAENSLGHSVDWDAGAVAVAMSEVLEQPADQDERSRLSRWVEQNYSLRSVGHRAADAVASAAGRDRF</sequence>
<dbReference type="GO" id="GO:1901137">
    <property type="term" value="P:carbohydrate derivative biosynthetic process"/>
    <property type="evidence" value="ECO:0007669"/>
    <property type="project" value="UniProtKB-ARBA"/>
</dbReference>
<evidence type="ECO:0000313" key="6">
    <source>
        <dbReference type="EMBL" id="SDR00557.1"/>
    </source>
</evidence>
<dbReference type="Pfam" id="PF13692">
    <property type="entry name" value="Glyco_trans_1_4"/>
    <property type="match status" value="1"/>
</dbReference>
<proteinExistence type="predicted"/>
<dbReference type="Pfam" id="PF13579">
    <property type="entry name" value="Glyco_trans_4_4"/>
    <property type="match status" value="1"/>
</dbReference>
<dbReference type="PANTHER" id="PTHR45947:SF3">
    <property type="entry name" value="SULFOQUINOVOSYL TRANSFERASE SQD2"/>
    <property type="match status" value="1"/>
</dbReference>
<evidence type="ECO:0000256" key="4">
    <source>
        <dbReference type="SAM" id="MobiDB-lite"/>
    </source>
</evidence>
<feature type="region of interest" description="Disordered" evidence="4">
    <location>
        <begin position="38"/>
        <end position="65"/>
    </location>
</feature>
<dbReference type="KEGG" id="acry:AC20117_00185"/>
<dbReference type="Gene3D" id="3.40.50.2000">
    <property type="entry name" value="Glycogen Phosphorylase B"/>
    <property type="match status" value="2"/>
</dbReference>
<dbReference type="AlphaFoldDB" id="A0A1H1FI36"/>